<dbReference type="OrthoDB" id="1926706at2759"/>
<accession>A0A8S1VEQ1</accession>
<dbReference type="Proteomes" id="UP000689195">
    <property type="component" value="Unassembled WGS sequence"/>
</dbReference>
<evidence type="ECO:0000256" key="2">
    <source>
        <dbReference type="ARBA" id="ARBA00022741"/>
    </source>
</evidence>
<sequence length="231" mass="27194">MFSYGKIVGLVVVLIQIIVKITIYIKKQKFTKQHSQFIRLYNIRSPECYLIRSMNYLVLPLINVPLRPQNPKHQPILLEGLKRLSQFDQLALCKTEITSEFTAAGCGELHLDICLNGLEKDFAKIQIIRYVSMLFNKETVLATSKVEFMAKSPNKHFRIYAYAELLYQGLQTAIEKDQVTHMDDTEVRAQIQFEQFKWDKEEALKYELLVLKIQVQIFWWIKHILIKEQIK</sequence>
<keyword evidence="2" id="KW-0547">Nucleotide-binding</keyword>
<dbReference type="GO" id="GO:0003924">
    <property type="term" value="F:GTPase activity"/>
    <property type="evidence" value="ECO:0007669"/>
    <property type="project" value="TreeGrafter"/>
</dbReference>
<gene>
    <name evidence="7" type="ORF">PPENT_87.1.T0610010</name>
</gene>
<evidence type="ECO:0000256" key="4">
    <source>
        <dbReference type="ARBA" id="ARBA00022917"/>
    </source>
</evidence>
<keyword evidence="1" id="KW-0963">Cytoplasm</keyword>
<keyword evidence="3" id="KW-0251">Elongation factor</keyword>
<name>A0A8S1VEQ1_9CILI</name>
<keyword evidence="6" id="KW-0812">Transmembrane</keyword>
<dbReference type="AlphaFoldDB" id="A0A8S1VEQ1"/>
<evidence type="ECO:0000256" key="1">
    <source>
        <dbReference type="ARBA" id="ARBA00022490"/>
    </source>
</evidence>
<dbReference type="EMBL" id="CAJJDO010000061">
    <property type="protein sequence ID" value="CAD8174282.1"/>
    <property type="molecule type" value="Genomic_DNA"/>
</dbReference>
<evidence type="ECO:0008006" key="9">
    <source>
        <dbReference type="Google" id="ProtNLM"/>
    </source>
</evidence>
<keyword evidence="5" id="KW-0342">GTP-binding</keyword>
<evidence type="ECO:0000256" key="3">
    <source>
        <dbReference type="ARBA" id="ARBA00022768"/>
    </source>
</evidence>
<evidence type="ECO:0000313" key="7">
    <source>
        <dbReference type="EMBL" id="CAD8174282.1"/>
    </source>
</evidence>
<comment type="caution">
    <text evidence="7">The sequence shown here is derived from an EMBL/GenBank/DDBJ whole genome shotgun (WGS) entry which is preliminary data.</text>
</comment>
<organism evidence="7 8">
    <name type="scientific">Paramecium pentaurelia</name>
    <dbReference type="NCBI Taxonomy" id="43138"/>
    <lineage>
        <taxon>Eukaryota</taxon>
        <taxon>Sar</taxon>
        <taxon>Alveolata</taxon>
        <taxon>Ciliophora</taxon>
        <taxon>Intramacronucleata</taxon>
        <taxon>Oligohymenophorea</taxon>
        <taxon>Peniculida</taxon>
        <taxon>Parameciidae</taxon>
        <taxon>Paramecium</taxon>
    </lineage>
</organism>
<proteinExistence type="predicted"/>
<dbReference type="FunFam" id="3.30.70.870:FF:000002">
    <property type="entry name" value="Translation elongation factor 2"/>
    <property type="match status" value="1"/>
</dbReference>
<dbReference type="GO" id="GO:0005525">
    <property type="term" value="F:GTP binding"/>
    <property type="evidence" value="ECO:0007669"/>
    <property type="project" value="UniProtKB-KW"/>
</dbReference>
<dbReference type="GO" id="GO:0043022">
    <property type="term" value="F:ribosome binding"/>
    <property type="evidence" value="ECO:0007669"/>
    <property type="project" value="TreeGrafter"/>
</dbReference>
<evidence type="ECO:0000313" key="8">
    <source>
        <dbReference type="Proteomes" id="UP000689195"/>
    </source>
</evidence>
<protein>
    <recommendedName>
        <fullName evidence="9">Elongation factor 2</fullName>
    </recommendedName>
</protein>
<reference evidence="7" key="1">
    <citation type="submission" date="2021-01" db="EMBL/GenBank/DDBJ databases">
        <authorList>
            <consortium name="Genoscope - CEA"/>
            <person name="William W."/>
        </authorList>
    </citation>
    <scope>NUCLEOTIDE SEQUENCE</scope>
</reference>
<dbReference type="PANTHER" id="PTHR42908:SF10">
    <property type="entry name" value="EUKARYOTIC TRANSLATION ELONGATION FACTOR 2"/>
    <property type="match status" value="1"/>
</dbReference>
<keyword evidence="6" id="KW-0472">Membrane</keyword>
<evidence type="ECO:0000256" key="6">
    <source>
        <dbReference type="SAM" id="Phobius"/>
    </source>
</evidence>
<keyword evidence="8" id="KW-1185">Reference proteome</keyword>
<dbReference type="GO" id="GO:0005829">
    <property type="term" value="C:cytosol"/>
    <property type="evidence" value="ECO:0007669"/>
    <property type="project" value="TreeGrafter"/>
</dbReference>
<dbReference type="GO" id="GO:1990904">
    <property type="term" value="C:ribonucleoprotein complex"/>
    <property type="evidence" value="ECO:0007669"/>
    <property type="project" value="TreeGrafter"/>
</dbReference>
<keyword evidence="4" id="KW-0648">Protein biosynthesis</keyword>
<evidence type="ECO:0000256" key="5">
    <source>
        <dbReference type="ARBA" id="ARBA00023134"/>
    </source>
</evidence>
<dbReference type="GO" id="GO:0003746">
    <property type="term" value="F:translation elongation factor activity"/>
    <property type="evidence" value="ECO:0007669"/>
    <property type="project" value="UniProtKB-KW"/>
</dbReference>
<keyword evidence="6" id="KW-1133">Transmembrane helix</keyword>
<dbReference type="PANTHER" id="PTHR42908">
    <property type="entry name" value="TRANSLATION ELONGATION FACTOR-RELATED"/>
    <property type="match status" value="1"/>
</dbReference>
<feature type="transmembrane region" description="Helical" evidence="6">
    <location>
        <begin position="6"/>
        <end position="25"/>
    </location>
</feature>